<gene>
    <name evidence="2" type="ORF">Hypma_013337</name>
</gene>
<sequence length="70" mass="7903">MHFATSTSVHYSNSSEKEDAFALTRRYSAGDNVDQYYLIGIHFEEPRASPAQRESQNIASPAAFKARHIQ</sequence>
<dbReference type="AlphaFoldDB" id="A0A369JJV9"/>
<dbReference type="Proteomes" id="UP000076154">
    <property type="component" value="Unassembled WGS sequence"/>
</dbReference>
<accession>A0A369JJV9</accession>
<dbReference type="InParanoid" id="A0A369JJV9"/>
<dbReference type="EMBL" id="LUEZ02000077">
    <property type="protein sequence ID" value="RDB19684.1"/>
    <property type="molecule type" value="Genomic_DNA"/>
</dbReference>
<name>A0A369JJV9_HYPMA</name>
<protein>
    <submittedName>
        <fullName evidence="2">Uncharacterized protein</fullName>
    </submittedName>
</protein>
<evidence type="ECO:0000256" key="1">
    <source>
        <dbReference type="SAM" id="MobiDB-lite"/>
    </source>
</evidence>
<proteinExistence type="predicted"/>
<comment type="caution">
    <text evidence="2">The sequence shown here is derived from an EMBL/GenBank/DDBJ whole genome shotgun (WGS) entry which is preliminary data.</text>
</comment>
<organism evidence="2 3">
    <name type="scientific">Hypsizygus marmoreus</name>
    <name type="common">White beech mushroom</name>
    <name type="synonym">Agaricus marmoreus</name>
    <dbReference type="NCBI Taxonomy" id="39966"/>
    <lineage>
        <taxon>Eukaryota</taxon>
        <taxon>Fungi</taxon>
        <taxon>Dikarya</taxon>
        <taxon>Basidiomycota</taxon>
        <taxon>Agaricomycotina</taxon>
        <taxon>Agaricomycetes</taxon>
        <taxon>Agaricomycetidae</taxon>
        <taxon>Agaricales</taxon>
        <taxon>Tricholomatineae</taxon>
        <taxon>Lyophyllaceae</taxon>
        <taxon>Hypsizygus</taxon>
    </lineage>
</organism>
<evidence type="ECO:0000313" key="2">
    <source>
        <dbReference type="EMBL" id="RDB19684.1"/>
    </source>
</evidence>
<evidence type="ECO:0000313" key="3">
    <source>
        <dbReference type="Proteomes" id="UP000076154"/>
    </source>
</evidence>
<feature type="region of interest" description="Disordered" evidence="1">
    <location>
        <begin position="48"/>
        <end position="70"/>
    </location>
</feature>
<reference evidence="2" key="1">
    <citation type="submission" date="2018-04" db="EMBL/GenBank/DDBJ databases">
        <title>Whole genome sequencing of Hypsizygus marmoreus.</title>
        <authorList>
            <person name="Choi I.-G."/>
            <person name="Min B."/>
            <person name="Kim J.-G."/>
            <person name="Kim S."/>
            <person name="Oh Y.-L."/>
            <person name="Kong W.-S."/>
            <person name="Park H."/>
            <person name="Jeong J."/>
            <person name="Song E.-S."/>
        </authorList>
    </citation>
    <scope>NUCLEOTIDE SEQUENCE [LARGE SCALE GENOMIC DNA]</scope>
    <source>
        <strain evidence="2">51987-8</strain>
    </source>
</reference>
<keyword evidence="3" id="KW-1185">Reference proteome</keyword>